<name>A0A0X3BPA8_9EURY</name>
<dbReference type="Proteomes" id="UP000069850">
    <property type="component" value="Chromosome 1"/>
</dbReference>
<evidence type="ECO:0000313" key="2">
    <source>
        <dbReference type="Proteomes" id="UP000069850"/>
    </source>
</evidence>
<gene>
    <name evidence="1" type="ORF">MMAB1_2457</name>
</gene>
<proteinExistence type="predicted"/>
<reference evidence="1 2" key="1">
    <citation type="submission" date="2016-01" db="EMBL/GenBank/DDBJ databases">
        <authorList>
            <person name="Manzoor S."/>
        </authorList>
    </citation>
    <scope>NUCLEOTIDE SEQUENCE [LARGE SCALE GENOMIC DNA]</scope>
    <source>
        <strain evidence="1">Methanoculleus sp MAB1</strain>
    </source>
</reference>
<evidence type="ECO:0000313" key="1">
    <source>
        <dbReference type="EMBL" id="CVK33670.1"/>
    </source>
</evidence>
<dbReference type="AlphaFoldDB" id="A0A0X3BPA8"/>
<dbReference type="EMBL" id="LT158599">
    <property type="protein sequence ID" value="CVK33670.1"/>
    <property type="molecule type" value="Genomic_DNA"/>
</dbReference>
<organism evidence="1 2">
    <name type="scientific">Methanoculleus bourgensis</name>
    <dbReference type="NCBI Taxonomy" id="83986"/>
    <lineage>
        <taxon>Archaea</taxon>
        <taxon>Methanobacteriati</taxon>
        <taxon>Methanobacteriota</taxon>
        <taxon>Stenosarchaea group</taxon>
        <taxon>Methanomicrobia</taxon>
        <taxon>Methanomicrobiales</taxon>
        <taxon>Methanomicrobiaceae</taxon>
        <taxon>Methanoculleus</taxon>
    </lineage>
</organism>
<accession>A0A0X3BPA8</accession>
<sequence length="71" mass="7754">MSLPKLLDYIACDILIPALLAHDHCSGVSPPDDGRIGITIHKSGGLEPGTWTFLVHGESVRGTEDYTFEWC</sequence>
<protein>
    <submittedName>
        <fullName evidence="1">Uncharacterized protein</fullName>
    </submittedName>
</protein>
<dbReference type="KEGG" id="mema:MMAB1_2457"/>